<name>A0A0M3J436_ANISI</name>
<dbReference type="WBParaSite" id="ASIM_0000230301-mRNA-1">
    <property type="protein sequence ID" value="ASIM_0000230301-mRNA-1"/>
    <property type="gene ID" value="ASIM_0000230301"/>
</dbReference>
<protein>
    <submittedName>
        <fullName evidence="3">Phage protein</fullName>
    </submittedName>
</protein>
<keyword evidence="2" id="KW-1185">Reference proteome</keyword>
<dbReference type="Proteomes" id="UP000267096">
    <property type="component" value="Unassembled WGS sequence"/>
</dbReference>
<gene>
    <name evidence="1" type="ORF">ASIM_LOCUS2169</name>
</gene>
<evidence type="ECO:0000313" key="3">
    <source>
        <dbReference type="WBParaSite" id="ASIM_0000230301-mRNA-1"/>
    </source>
</evidence>
<reference evidence="1 2" key="2">
    <citation type="submission" date="2018-11" db="EMBL/GenBank/DDBJ databases">
        <authorList>
            <consortium name="Pathogen Informatics"/>
        </authorList>
    </citation>
    <scope>NUCLEOTIDE SEQUENCE [LARGE SCALE GENOMIC DNA]</scope>
</reference>
<dbReference type="EMBL" id="UYRR01002777">
    <property type="protein sequence ID" value="VDK19698.1"/>
    <property type="molecule type" value="Genomic_DNA"/>
</dbReference>
<evidence type="ECO:0000313" key="1">
    <source>
        <dbReference type="EMBL" id="VDK19698.1"/>
    </source>
</evidence>
<organism evidence="3">
    <name type="scientific">Anisakis simplex</name>
    <name type="common">Herring worm</name>
    <dbReference type="NCBI Taxonomy" id="6269"/>
    <lineage>
        <taxon>Eukaryota</taxon>
        <taxon>Metazoa</taxon>
        <taxon>Ecdysozoa</taxon>
        <taxon>Nematoda</taxon>
        <taxon>Chromadorea</taxon>
        <taxon>Rhabditida</taxon>
        <taxon>Spirurina</taxon>
        <taxon>Ascaridomorpha</taxon>
        <taxon>Ascaridoidea</taxon>
        <taxon>Anisakidae</taxon>
        <taxon>Anisakis</taxon>
        <taxon>Anisakis simplex complex</taxon>
    </lineage>
</organism>
<accession>A0A0M3J436</accession>
<reference evidence="3" key="1">
    <citation type="submission" date="2017-02" db="UniProtKB">
        <authorList>
            <consortium name="WormBaseParasite"/>
        </authorList>
    </citation>
    <scope>IDENTIFICATION</scope>
</reference>
<proteinExistence type="predicted"/>
<sequence length="71" mass="7993">MFVFLGETERWNRLATVVISSLFDWGERLPQEGGEKKEVTVTASRQDVAGTIYNAYPDGQNGQQPCKKVNM</sequence>
<evidence type="ECO:0000313" key="2">
    <source>
        <dbReference type="Proteomes" id="UP000267096"/>
    </source>
</evidence>
<dbReference type="AlphaFoldDB" id="A0A0M3J436"/>